<keyword evidence="3" id="KW-1185">Reference proteome</keyword>
<comment type="caution">
    <text evidence="2">The sequence shown here is derived from an EMBL/GenBank/DDBJ whole genome shotgun (WGS) entry which is preliminary data.</text>
</comment>
<dbReference type="EMBL" id="REGN01012711">
    <property type="protein sequence ID" value="RMZ94948.1"/>
    <property type="molecule type" value="Genomic_DNA"/>
</dbReference>
<dbReference type="Proteomes" id="UP000276133">
    <property type="component" value="Unassembled WGS sequence"/>
</dbReference>
<evidence type="ECO:0000256" key="1">
    <source>
        <dbReference type="SAM" id="Phobius"/>
    </source>
</evidence>
<reference evidence="2 3" key="1">
    <citation type="journal article" date="2018" name="Sci. Rep.">
        <title>Genomic signatures of local adaptation to the degree of environmental predictability in rotifers.</title>
        <authorList>
            <person name="Franch-Gras L."/>
            <person name="Hahn C."/>
            <person name="Garcia-Roger E.M."/>
            <person name="Carmona M.J."/>
            <person name="Serra M."/>
            <person name="Gomez A."/>
        </authorList>
    </citation>
    <scope>NUCLEOTIDE SEQUENCE [LARGE SCALE GENOMIC DNA]</scope>
    <source>
        <strain evidence="2">HYR1</strain>
    </source>
</reference>
<evidence type="ECO:0000313" key="3">
    <source>
        <dbReference type="Proteomes" id="UP000276133"/>
    </source>
</evidence>
<proteinExistence type="predicted"/>
<keyword evidence="1" id="KW-0472">Membrane</keyword>
<dbReference type="AlphaFoldDB" id="A0A3M7P7B2"/>
<organism evidence="2 3">
    <name type="scientific">Brachionus plicatilis</name>
    <name type="common">Marine rotifer</name>
    <name type="synonym">Brachionus muelleri</name>
    <dbReference type="NCBI Taxonomy" id="10195"/>
    <lineage>
        <taxon>Eukaryota</taxon>
        <taxon>Metazoa</taxon>
        <taxon>Spiralia</taxon>
        <taxon>Gnathifera</taxon>
        <taxon>Rotifera</taxon>
        <taxon>Eurotatoria</taxon>
        <taxon>Monogononta</taxon>
        <taxon>Pseudotrocha</taxon>
        <taxon>Ploima</taxon>
        <taxon>Brachionidae</taxon>
        <taxon>Brachionus</taxon>
    </lineage>
</organism>
<feature type="transmembrane region" description="Helical" evidence="1">
    <location>
        <begin position="12"/>
        <end position="36"/>
    </location>
</feature>
<protein>
    <submittedName>
        <fullName evidence="2">Uncharacterized protein</fullName>
    </submittedName>
</protein>
<gene>
    <name evidence="2" type="ORF">BpHYR1_026961</name>
</gene>
<name>A0A3M7P7B2_BRAPC</name>
<evidence type="ECO:0000313" key="2">
    <source>
        <dbReference type="EMBL" id="RMZ94948.1"/>
    </source>
</evidence>
<keyword evidence="1" id="KW-1133">Transmembrane helix</keyword>
<keyword evidence="1" id="KW-0812">Transmembrane</keyword>
<accession>A0A3M7P7B2</accession>
<sequence length="64" mass="7707">MNEFYKSNLGLMVKLILCVKVYQILYKMVGIFWIILDTIRPLFVLIRQFQNDSNLHACKKKNYH</sequence>